<organism evidence="2 3">
    <name type="scientific">Treponema peruense</name>
    <dbReference type="NCBI Taxonomy" id="2787628"/>
    <lineage>
        <taxon>Bacteria</taxon>
        <taxon>Pseudomonadati</taxon>
        <taxon>Spirochaetota</taxon>
        <taxon>Spirochaetia</taxon>
        <taxon>Spirochaetales</taxon>
        <taxon>Treponemataceae</taxon>
        <taxon>Treponema</taxon>
    </lineage>
</organism>
<dbReference type="Pfam" id="PF19700">
    <property type="entry name" value="DUF6198"/>
    <property type="match status" value="1"/>
</dbReference>
<accession>A0A7T3RCL3</accession>
<feature type="transmembrane region" description="Helical" evidence="1">
    <location>
        <begin position="194"/>
        <end position="213"/>
    </location>
</feature>
<dbReference type="PANTHER" id="PTHR40078">
    <property type="entry name" value="INTEGRAL MEMBRANE PROTEIN-RELATED"/>
    <property type="match status" value="1"/>
</dbReference>
<reference evidence="2 3" key="1">
    <citation type="submission" date="2020-11" db="EMBL/GenBank/DDBJ databases">
        <title>Treponema Peruensis nv. sp., first commensal Treponema isolated from human feces.</title>
        <authorList>
            <person name="Belkhou C."/>
            <person name="Raes J."/>
        </authorList>
    </citation>
    <scope>NUCLEOTIDE SEQUENCE [LARGE SCALE GENOMIC DNA]</scope>
    <source>
        <strain evidence="2 3">RCC2812</strain>
    </source>
</reference>
<name>A0A7T3RCL3_9SPIR</name>
<keyword evidence="1" id="KW-0812">Transmembrane</keyword>
<feature type="transmembrane region" description="Helical" evidence="1">
    <location>
        <begin position="86"/>
        <end position="105"/>
    </location>
</feature>
<dbReference type="RefSeq" id="WP_198442310.1">
    <property type="nucleotide sequence ID" value="NZ_CBCSHE010000014.1"/>
</dbReference>
<gene>
    <name evidence="2" type="ORF">IWA51_09980</name>
</gene>
<evidence type="ECO:0008006" key="4">
    <source>
        <dbReference type="Google" id="ProtNLM"/>
    </source>
</evidence>
<feature type="transmembrane region" description="Helical" evidence="1">
    <location>
        <begin position="59"/>
        <end position="79"/>
    </location>
</feature>
<dbReference type="KEGG" id="tper:IWA51_09980"/>
<dbReference type="AlphaFoldDB" id="A0A7T3RCL3"/>
<protein>
    <recommendedName>
        <fullName evidence="4">Membrane protein YczE</fullName>
    </recommendedName>
</protein>
<keyword evidence="3" id="KW-1185">Reference proteome</keyword>
<evidence type="ECO:0000256" key="1">
    <source>
        <dbReference type="SAM" id="Phobius"/>
    </source>
</evidence>
<evidence type="ECO:0000313" key="2">
    <source>
        <dbReference type="EMBL" id="QQA00585.1"/>
    </source>
</evidence>
<proteinExistence type="predicted"/>
<dbReference type="PANTHER" id="PTHR40078:SF1">
    <property type="entry name" value="INTEGRAL MEMBRANE PROTEIN"/>
    <property type="match status" value="1"/>
</dbReference>
<dbReference type="InterPro" id="IPR038750">
    <property type="entry name" value="YczE/YyaS-like"/>
</dbReference>
<feature type="transmembrane region" description="Helical" evidence="1">
    <location>
        <begin position="17"/>
        <end position="39"/>
    </location>
</feature>
<dbReference type="EMBL" id="CP064936">
    <property type="protein sequence ID" value="QQA00585.1"/>
    <property type="molecule type" value="Genomic_DNA"/>
</dbReference>
<feature type="transmembrane region" description="Helical" evidence="1">
    <location>
        <begin position="163"/>
        <end position="188"/>
    </location>
</feature>
<keyword evidence="1" id="KW-0472">Membrane</keyword>
<sequence length="225" mass="24533">MKLNFNNFFVPHFKKKLAIMLSAIILMGIFLSFLIEIGWGSDPFSYMNLNIASLLGWTLGNWQLLLNAILLVITAVFAWNLIGFGTIANMVLIGYTADFCCFIWNKTSLHEFIQSSGTAVHVLVFIPAIAGFVVVASIYMNAQMGLSPFDAVAKILSLKIKKVPFFAVRMCYDLTTVAIGFAAAMISGTGFQPALIGSIVMSLSLGPAITAVGKFMNAHILNFED</sequence>
<keyword evidence="1" id="KW-1133">Transmembrane helix</keyword>
<evidence type="ECO:0000313" key="3">
    <source>
        <dbReference type="Proteomes" id="UP000595224"/>
    </source>
</evidence>
<feature type="transmembrane region" description="Helical" evidence="1">
    <location>
        <begin position="117"/>
        <end position="142"/>
    </location>
</feature>
<dbReference type="Proteomes" id="UP000595224">
    <property type="component" value="Chromosome"/>
</dbReference>